<dbReference type="InterPro" id="IPR052179">
    <property type="entry name" value="DD-CPase-like"/>
</dbReference>
<dbReference type="InterPro" id="IPR058193">
    <property type="entry name" value="VanY/YodJ_core_dom"/>
</dbReference>
<feature type="chain" id="PRO_5004880729" evidence="2">
    <location>
        <begin position="30"/>
        <end position="263"/>
    </location>
</feature>
<dbReference type="KEGG" id="clt:CM240_2504"/>
<accession>W6RYT7</accession>
<dbReference type="OrthoDB" id="9792074at2"/>
<keyword evidence="4" id="KW-0645">Protease</keyword>
<dbReference type="STRING" id="1216932.CM240_2504"/>
<proteinExistence type="predicted"/>
<evidence type="ECO:0000259" key="3">
    <source>
        <dbReference type="Pfam" id="PF02557"/>
    </source>
</evidence>
<feature type="region of interest" description="Disordered" evidence="1">
    <location>
        <begin position="36"/>
        <end position="68"/>
    </location>
</feature>
<dbReference type="InterPro" id="IPR009045">
    <property type="entry name" value="Zn_M74/Hedgehog-like"/>
</dbReference>
<dbReference type="PANTHER" id="PTHR34385">
    <property type="entry name" value="D-ALANYL-D-ALANINE CARBOXYPEPTIDASE"/>
    <property type="match status" value="1"/>
</dbReference>
<dbReference type="HOGENOM" id="CLU_054193_5_0_9"/>
<feature type="domain" description="D-alanyl-D-alanine carboxypeptidase-like core" evidence="3">
    <location>
        <begin position="116"/>
        <end position="242"/>
    </location>
</feature>
<dbReference type="eggNOG" id="COG1876">
    <property type="taxonomic scope" value="Bacteria"/>
</dbReference>
<keyword evidence="5" id="KW-1185">Reference proteome</keyword>
<reference evidence="4 5" key="1">
    <citation type="submission" date="2013-11" db="EMBL/GenBank/DDBJ databases">
        <title>Complete genome sequence of Clostridum sp. M2/40.</title>
        <authorList>
            <person name="Wibberg D."/>
            <person name="Puehler A."/>
            <person name="Schlueter A."/>
        </authorList>
    </citation>
    <scope>NUCLEOTIDE SEQUENCE [LARGE SCALE GENOMIC DNA]</scope>
    <source>
        <strain evidence="5">M2/40</strain>
    </source>
</reference>
<dbReference type="GO" id="GO:0009002">
    <property type="term" value="F:serine-type D-Ala-D-Ala carboxypeptidase activity"/>
    <property type="evidence" value="ECO:0007669"/>
    <property type="project" value="UniProtKB-EC"/>
</dbReference>
<dbReference type="CDD" id="cd14852">
    <property type="entry name" value="LD-carboxypeptidase"/>
    <property type="match status" value="1"/>
</dbReference>
<feature type="signal peptide" evidence="2">
    <location>
        <begin position="1"/>
        <end position="29"/>
    </location>
</feature>
<feature type="compositionally biased region" description="Basic and acidic residues" evidence="1">
    <location>
        <begin position="43"/>
        <end position="60"/>
    </location>
</feature>
<evidence type="ECO:0000313" key="5">
    <source>
        <dbReference type="Proteomes" id="UP000019426"/>
    </source>
</evidence>
<dbReference type="EC" id="3.4.16.4" evidence="4"/>
<evidence type="ECO:0000256" key="1">
    <source>
        <dbReference type="SAM" id="MobiDB-lite"/>
    </source>
</evidence>
<organism evidence="4 5">
    <name type="scientific">Clostridium bornimense</name>
    <dbReference type="NCBI Taxonomy" id="1216932"/>
    <lineage>
        <taxon>Bacteria</taxon>
        <taxon>Bacillati</taxon>
        <taxon>Bacillota</taxon>
        <taxon>Clostridia</taxon>
        <taxon>Eubacteriales</taxon>
        <taxon>Clostridiaceae</taxon>
        <taxon>Clostridium</taxon>
    </lineage>
</organism>
<dbReference type="Proteomes" id="UP000019426">
    <property type="component" value="Chromosome M2/40_rep1"/>
</dbReference>
<keyword evidence="2" id="KW-0732">Signal</keyword>
<dbReference type="Pfam" id="PF02557">
    <property type="entry name" value="VanY"/>
    <property type="match status" value="1"/>
</dbReference>
<evidence type="ECO:0000313" key="4">
    <source>
        <dbReference type="EMBL" id="CDM69633.1"/>
    </source>
</evidence>
<dbReference type="PANTHER" id="PTHR34385:SF1">
    <property type="entry name" value="PEPTIDOGLYCAN L-ALANYL-D-GLUTAMATE ENDOPEPTIDASE CWLK"/>
    <property type="match status" value="1"/>
</dbReference>
<dbReference type="EMBL" id="HG917868">
    <property type="protein sequence ID" value="CDM69633.1"/>
    <property type="molecule type" value="Genomic_DNA"/>
</dbReference>
<gene>
    <name evidence="4" type="primary">dacF</name>
    <name evidence="4" type="ORF">CM240_2504</name>
</gene>
<keyword evidence="4" id="KW-0378">Hydrolase</keyword>
<dbReference type="SUPFAM" id="SSF55166">
    <property type="entry name" value="Hedgehog/DD-peptidase"/>
    <property type="match status" value="1"/>
</dbReference>
<evidence type="ECO:0000256" key="2">
    <source>
        <dbReference type="SAM" id="SignalP"/>
    </source>
</evidence>
<dbReference type="InterPro" id="IPR003709">
    <property type="entry name" value="VanY-like_core_dom"/>
</dbReference>
<protein>
    <submittedName>
        <fullName evidence="4">D-alanyl-D-alanine carboxypeptidase</fullName>
        <ecNumber evidence="4">3.4.16.4</ecNumber>
    </submittedName>
</protein>
<dbReference type="AlphaFoldDB" id="W6RYT7"/>
<dbReference type="Gene3D" id="3.30.1380.10">
    <property type="match status" value="1"/>
</dbReference>
<keyword evidence="4" id="KW-0121">Carboxypeptidase</keyword>
<sequence length="263" mass="29843">MKKLKVKNKKRFTIFLALMLLAGSSTVVALEKNSISKPSTSSKELKESSEKVNSSDKTNNKDNSNNEDIKKQLLDQYNYKDSNSIFVLVNKENKLEDGYIPTDLVEINYNLVNKPIQMRSEAAEALNNMMVEGKANGLSLLLSSGYRSSDSQETLYSDEVATRGEGINYVAPPGTSEHETGLAIDITSNKIGCKLEDIFDTTEEGQWLRDNAHRFGFILRYPKDKEEITGYLYEPWHFRYVGVELATELYERGITLEEYYEGE</sequence>
<dbReference type="RefSeq" id="WP_044039427.1">
    <property type="nucleotide sequence ID" value="NZ_HG917868.1"/>
</dbReference>
<dbReference type="PATRIC" id="fig|1216932.3.peg.2477"/>
<name>W6RYT7_9CLOT</name>
<dbReference type="GO" id="GO:0006508">
    <property type="term" value="P:proteolysis"/>
    <property type="evidence" value="ECO:0007669"/>
    <property type="project" value="InterPro"/>
</dbReference>